<evidence type="ECO:0000313" key="2">
    <source>
        <dbReference type="Proteomes" id="UP000053859"/>
    </source>
</evidence>
<sequence>MRYRVSSAVSHISEEFLESYSALPADEHLRADHRFRFRAFSEADVKGDLLRWEEDSTFFQSDEINDYAGGVHRKFAPLGGAARTFAERFVGSRVTREIVDAEEFRIGCHQIRITAADERPGLPAPEGFHQDGFDYVAVTCVATENVSGGISLVRENTPDGEHLVERTMPAGETLFLADREVQHYVSPITPKVPGLAAHRDVFVITFSLGETAR</sequence>
<proteinExistence type="predicted"/>
<dbReference type="AlphaFoldDB" id="A0A0K8PK62"/>
<dbReference type="InterPro" id="IPR018724">
    <property type="entry name" value="2OG-Fe_dioxygenase"/>
</dbReference>
<accession>A0A0K8PK62</accession>
<dbReference type="GO" id="GO:0051213">
    <property type="term" value="F:dioxygenase activity"/>
    <property type="evidence" value="ECO:0007669"/>
    <property type="project" value="InterPro"/>
</dbReference>
<keyword evidence="2" id="KW-1185">Reference proteome</keyword>
<evidence type="ECO:0000313" key="1">
    <source>
        <dbReference type="EMBL" id="GAP48277.1"/>
    </source>
</evidence>
<name>A0A0K8PK62_STRAJ</name>
<dbReference type="Proteomes" id="UP000053859">
    <property type="component" value="Unassembled WGS sequence"/>
</dbReference>
<dbReference type="Gene3D" id="2.60.120.620">
    <property type="entry name" value="q2cbj1_9rhob like domain"/>
    <property type="match status" value="1"/>
</dbReference>
<protein>
    <recommendedName>
        <fullName evidence="3">2OG-Fe dioxygenase family protein</fullName>
    </recommendedName>
</protein>
<dbReference type="RefSeq" id="WP_167745715.1">
    <property type="nucleotide sequence ID" value="NZ_DF968255.1"/>
</dbReference>
<reference evidence="1" key="1">
    <citation type="journal article" date="2015" name="Genome Announc.">
        <title>Draft Genome Sequence of Thiostrepton-Producing Streptomyces azureus ATCC 14921.</title>
        <authorList>
            <person name="Sakihara K."/>
            <person name="Maeda J."/>
            <person name="Tashiro K."/>
            <person name="Fujino Y."/>
            <person name="Kuhara S."/>
            <person name="Ohshima T."/>
            <person name="Ogata S."/>
            <person name="Doi K."/>
        </authorList>
    </citation>
    <scope>NUCLEOTIDE SEQUENCE [LARGE SCALE GENOMIC DNA]</scope>
    <source>
        <strain evidence="1">ATCC14921</strain>
    </source>
</reference>
<dbReference type="PATRIC" id="fig|146537.3.peg.3282"/>
<gene>
    <name evidence="1" type="ORF">SAZU_3104</name>
</gene>
<dbReference type="EMBL" id="DF968255">
    <property type="protein sequence ID" value="GAP48277.1"/>
    <property type="molecule type" value="Genomic_DNA"/>
</dbReference>
<organism evidence="1 2">
    <name type="scientific">Streptomyces azureus</name>
    <dbReference type="NCBI Taxonomy" id="146537"/>
    <lineage>
        <taxon>Bacteria</taxon>
        <taxon>Bacillati</taxon>
        <taxon>Actinomycetota</taxon>
        <taxon>Actinomycetes</taxon>
        <taxon>Kitasatosporales</taxon>
        <taxon>Streptomycetaceae</taxon>
        <taxon>Streptomyces</taxon>
    </lineage>
</organism>
<dbReference type="Pfam" id="PF10014">
    <property type="entry name" value="2OG-Fe_Oxy_2"/>
    <property type="match status" value="1"/>
</dbReference>
<evidence type="ECO:0008006" key="3">
    <source>
        <dbReference type="Google" id="ProtNLM"/>
    </source>
</evidence>